<dbReference type="Proteomes" id="UP000198287">
    <property type="component" value="Unassembled WGS sequence"/>
</dbReference>
<dbReference type="InterPro" id="IPR008949">
    <property type="entry name" value="Isoprenoid_synthase_dom_sf"/>
</dbReference>
<gene>
    <name evidence="1" type="ORF">Fcan01_28496</name>
</gene>
<organism evidence="1 2">
    <name type="scientific">Folsomia candida</name>
    <name type="common">Springtail</name>
    <dbReference type="NCBI Taxonomy" id="158441"/>
    <lineage>
        <taxon>Eukaryota</taxon>
        <taxon>Metazoa</taxon>
        <taxon>Ecdysozoa</taxon>
        <taxon>Arthropoda</taxon>
        <taxon>Hexapoda</taxon>
        <taxon>Collembola</taxon>
        <taxon>Entomobryomorpha</taxon>
        <taxon>Isotomoidea</taxon>
        <taxon>Isotomidae</taxon>
        <taxon>Proisotominae</taxon>
        <taxon>Folsomia</taxon>
    </lineage>
</organism>
<accession>A0A226CUT9</accession>
<dbReference type="EMBL" id="LNIX01000075">
    <property type="protein sequence ID" value="OXA36743.1"/>
    <property type="molecule type" value="Genomic_DNA"/>
</dbReference>
<dbReference type="AlphaFoldDB" id="A0A226CUT9"/>
<protein>
    <submittedName>
        <fullName evidence="1">Uncharacterized protein</fullName>
    </submittedName>
</protein>
<proteinExistence type="predicted"/>
<dbReference type="Gene3D" id="1.10.600.10">
    <property type="entry name" value="Farnesyl Diphosphate Synthase"/>
    <property type="match status" value="1"/>
</dbReference>
<evidence type="ECO:0000313" key="2">
    <source>
        <dbReference type="Proteomes" id="UP000198287"/>
    </source>
</evidence>
<dbReference type="Pfam" id="PF19086">
    <property type="entry name" value="Terpene_syn_C_2"/>
    <property type="match status" value="1"/>
</dbReference>
<sequence length="381" mass="43392">MDIEKSWIDCKISKLAVNSFPEDGIKLKFPFLHPIGYNYTPEIGSKEIIASTEHIRNFLCLHFPHSLTPSRIEIIVGAVIPFCAWTYPPQLPAEYGPPYRIYCLIMCLALILDDIFDDPDSQIATMGREKEDRKRLIEIMNKCLDLEAGTFSDCADEDELFLKTPFVQQVLSAVRTVLKNVEELCKENFKYAKTTLFAHIGAWVQAHGWSKADNLDKYSESCYRSFRIKEFGGFSMVIVISVVSGIKLPPYLTSHPQVRHLMHLCESICCIQNDVLGVWKDVVDKEGAGSMILHKVKNGVEICEAIRTEVEHMSIAIDDYILVRASLLASYEGHTELERFVDVMDNFIVGHMFAVAYSQRYSAEGVVQLTQDWKPIHQERT</sequence>
<keyword evidence="2" id="KW-1185">Reference proteome</keyword>
<name>A0A226CUT9_FOLCA</name>
<comment type="caution">
    <text evidence="1">The sequence shown here is derived from an EMBL/GenBank/DDBJ whole genome shotgun (WGS) entry which is preliminary data.</text>
</comment>
<evidence type="ECO:0000313" key="1">
    <source>
        <dbReference type="EMBL" id="OXA36743.1"/>
    </source>
</evidence>
<dbReference type="SUPFAM" id="SSF48576">
    <property type="entry name" value="Terpenoid synthases"/>
    <property type="match status" value="1"/>
</dbReference>
<reference evidence="1 2" key="1">
    <citation type="submission" date="2015-12" db="EMBL/GenBank/DDBJ databases">
        <title>The genome of Folsomia candida.</title>
        <authorList>
            <person name="Faddeeva A."/>
            <person name="Derks M.F."/>
            <person name="Anvar Y."/>
            <person name="Smit S."/>
            <person name="Van Straalen N."/>
            <person name="Roelofs D."/>
        </authorList>
    </citation>
    <scope>NUCLEOTIDE SEQUENCE [LARGE SCALE GENOMIC DNA]</scope>
    <source>
        <strain evidence="1 2">VU population</strain>
        <tissue evidence="1">Whole body</tissue>
    </source>
</reference>